<dbReference type="GO" id="GO:0004674">
    <property type="term" value="F:protein serine/threonine kinase activity"/>
    <property type="evidence" value="ECO:0007669"/>
    <property type="project" value="UniProtKB-KW"/>
</dbReference>
<feature type="compositionally biased region" description="Pro residues" evidence="8">
    <location>
        <begin position="340"/>
        <end position="349"/>
    </location>
</feature>
<evidence type="ECO:0000256" key="6">
    <source>
        <dbReference type="ARBA" id="ARBA00022840"/>
    </source>
</evidence>
<evidence type="ECO:0000256" key="9">
    <source>
        <dbReference type="SAM" id="Phobius"/>
    </source>
</evidence>
<keyword evidence="5 11" id="KW-0418">Kinase</keyword>
<gene>
    <name evidence="11" type="ORF">SAMN05421753_11966</name>
</gene>
<dbReference type="RefSeq" id="WP_139228630.1">
    <property type="nucleotide sequence ID" value="NZ_FOQD01000019.1"/>
</dbReference>
<dbReference type="EMBL" id="FOQD01000019">
    <property type="protein sequence ID" value="SFJ38128.1"/>
    <property type="molecule type" value="Genomic_DNA"/>
</dbReference>
<proteinExistence type="predicted"/>
<dbReference type="AlphaFoldDB" id="A0A1I3QVN3"/>
<keyword evidence="4 7" id="KW-0547">Nucleotide-binding</keyword>
<dbReference type="PROSITE" id="PS50011">
    <property type="entry name" value="PROTEIN_KINASE_DOM"/>
    <property type="match status" value="1"/>
</dbReference>
<dbReference type="PANTHER" id="PTHR43289:SF6">
    <property type="entry name" value="SERINE_THREONINE-PROTEIN KINASE NEKL-3"/>
    <property type="match status" value="1"/>
</dbReference>
<dbReference type="FunFam" id="1.10.510.10:FF:000021">
    <property type="entry name" value="Serine/threonine protein kinase"/>
    <property type="match status" value="1"/>
</dbReference>
<dbReference type="Gene3D" id="1.10.510.10">
    <property type="entry name" value="Transferase(Phosphotransferase) domain 1"/>
    <property type="match status" value="1"/>
</dbReference>
<dbReference type="EC" id="2.7.11.1" evidence="1"/>
<dbReference type="GO" id="GO:0005524">
    <property type="term" value="F:ATP binding"/>
    <property type="evidence" value="ECO:0007669"/>
    <property type="project" value="UniProtKB-UniRule"/>
</dbReference>
<evidence type="ECO:0000313" key="11">
    <source>
        <dbReference type="EMBL" id="SFJ38128.1"/>
    </source>
</evidence>
<dbReference type="OrthoDB" id="207139at2"/>
<keyword evidence="9" id="KW-0812">Transmembrane</keyword>
<dbReference type="SMART" id="SM00220">
    <property type="entry name" value="S_TKc"/>
    <property type="match status" value="1"/>
</dbReference>
<feature type="transmembrane region" description="Helical" evidence="9">
    <location>
        <begin position="392"/>
        <end position="412"/>
    </location>
</feature>
<organism evidence="11 12">
    <name type="scientific">Planctomicrobium piriforme</name>
    <dbReference type="NCBI Taxonomy" id="1576369"/>
    <lineage>
        <taxon>Bacteria</taxon>
        <taxon>Pseudomonadati</taxon>
        <taxon>Planctomycetota</taxon>
        <taxon>Planctomycetia</taxon>
        <taxon>Planctomycetales</taxon>
        <taxon>Planctomycetaceae</taxon>
        <taxon>Planctomicrobium</taxon>
    </lineage>
</organism>
<dbReference type="PROSITE" id="PS00107">
    <property type="entry name" value="PROTEIN_KINASE_ATP"/>
    <property type="match status" value="1"/>
</dbReference>
<evidence type="ECO:0000256" key="5">
    <source>
        <dbReference type="ARBA" id="ARBA00022777"/>
    </source>
</evidence>
<reference evidence="12" key="1">
    <citation type="submission" date="2016-10" db="EMBL/GenBank/DDBJ databases">
        <authorList>
            <person name="Varghese N."/>
            <person name="Submissions S."/>
        </authorList>
    </citation>
    <scope>NUCLEOTIDE SEQUENCE [LARGE SCALE GENOMIC DNA]</scope>
    <source>
        <strain evidence="12">DSM 26348</strain>
    </source>
</reference>
<feature type="binding site" evidence="7">
    <location>
        <position position="55"/>
    </location>
    <ligand>
        <name>ATP</name>
        <dbReference type="ChEBI" id="CHEBI:30616"/>
    </ligand>
</feature>
<feature type="compositionally biased region" description="Basic and acidic residues" evidence="8">
    <location>
        <begin position="436"/>
        <end position="447"/>
    </location>
</feature>
<name>A0A1I3QVN3_9PLAN</name>
<dbReference type="SUPFAM" id="SSF56112">
    <property type="entry name" value="Protein kinase-like (PK-like)"/>
    <property type="match status" value="1"/>
</dbReference>
<dbReference type="PROSITE" id="PS00108">
    <property type="entry name" value="PROTEIN_KINASE_ST"/>
    <property type="match status" value="1"/>
</dbReference>
<accession>A0A1I3QVN3</accession>
<feature type="region of interest" description="Disordered" evidence="8">
    <location>
        <begin position="302"/>
        <end position="367"/>
    </location>
</feature>
<evidence type="ECO:0000256" key="2">
    <source>
        <dbReference type="ARBA" id="ARBA00022527"/>
    </source>
</evidence>
<dbReference type="CDD" id="cd14014">
    <property type="entry name" value="STKc_PknB_like"/>
    <property type="match status" value="1"/>
</dbReference>
<keyword evidence="9" id="KW-1133">Transmembrane helix</keyword>
<evidence type="ECO:0000313" key="12">
    <source>
        <dbReference type="Proteomes" id="UP000199518"/>
    </source>
</evidence>
<dbReference type="Gene3D" id="3.30.200.20">
    <property type="entry name" value="Phosphorylase Kinase, domain 1"/>
    <property type="match status" value="1"/>
</dbReference>
<evidence type="ECO:0000256" key="1">
    <source>
        <dbReference type="ARBA" id="ARBA00012513"/>
    </source>
</evidence>
<keyword evidence="12" id="KW-1185">Reference proteome</keyword>
<evidence type="ECO:0000256" key="4">
    <source>
        <dbReference type="ARBA" id="ARBA00022741"/>
    </source>
</evidence>
<feature type="domain" description="Protein kinase" evidence="10">
    <location>
        <begin position="26"/>
        <end position="291"/>
    </location>
</feature>
<keyword evidence="9" id="KW-0472">Membrane</keyword>
<evidence type="ECO:0000256" key="7">
    <source>
        <dbReference type="PROSITE-ProRule" id="PRU10141"/>
    </source>
</evidence>
<dbReference type="InterPro" id="IPR011009">
    <property type="entry name" value="Kinase-like_dom_sf"/>
</dbReference>
<feature type="compositionally biased region" description="Polar residues" evidence="8">
    <location>
        <begin position="318"/>
        <end position="330"/>
    </location>
</feature>
<keyword evidence="6 7" id="KW-0067">ATP-binding</keyword>
<dbReference type="STRING" id="1576369.SAMN05421753_11966"/>
<evidence type="ECO:0000259" key="10">
    <source>
        <dbReference type="PROSITE" id="PS50011"/>
    </source>
</evidence>
<keyword evidence="3" id="KW-0808">Transferase</keyword>
<feature type="region of interest" description="Disordered" evidence="8">
    <location>
        <begin position="418"/>
        <end position="459"/>
    </location>
</feature>
<dbReference type="InterPro" id="IPR000719">
    <property type="entry name" value="Prot_kinase_dom"/>
</dbReference>
<sequence>MSSPTPSSERKPRGETREELKKIGKYQITRKLGAGGMGTVYLATDSELKRTVALKVLPQDRANNPTLVRRFKSEGQAAALLQHKNIVSVFEAGQADGYLFLALEYVDGIDLLEWVNRRGPIPVKRTVEIIRQSAEALQHAYERNIVHRDIKPSNLMVSKEGTVKLTDMGLARSIDDTLDTTITRDGTTVGTVDYMAPEQASNSKAADIRSDLYSLGCTWYHLLTGSPPFPEGSVTNKISAHISGPLPDPRILNPKVPEAVVAVIHRMMAKKKEQRYQTPAELLEDLNSSTLRRTQNSPDLLAMFGDDTAQHDSDDKLNTPTRTGRSSTDFTVADKKKGTPAPPSKPVKGPPARSQATREMPVSGVPNDPRALLVRMAVELDGTTVTRRRLPWGLMVLGVLGLIAVITVAVLAKKYSVPPEKTEPGASPYAVGPDPNEEKPIEEKKEPAASTTPAVDAPK</sequence>
<dbReference type="Proteomes" id="UP000199518">
    <property type="component" value="Unassembled WGS sequence"/>
</dbReference>
<dbReference type="InterPro" id="IPR008271">
    <property type="entry name" value="Ser/Thr_kinase_AS"/>
</dbReference>
<feature type="compositionally biased region" description="Basic and acidic residues" evidence="8">
    <location>
        <begin position="308"/>
        <end position="317"/>
    </location>
</feature>
<evidence type="ECO:0000256" key="3">
    <source>
        <dbReference type="ARBA" id="ARBA00022679"/>
    </source>
</evidence>
<dbReference type="PANTHER" id="PTHR43289">
    <property type="entry name" value="MITOGEN-ACTIVATED PROTEIN KINASE KINASE KINASE 20-RELATED"/>
    <property type="match status" value="1"/>
</dbReference>
<protein>
    <recommendedName>
        <fullName evidence="1">non-specific serine/threonine protein kinase</fullName>
        <ecNumber evidence="1">2.7.11.1</ecNumber>
    </recommendedName>
</protein>
<evidence type="ECO:0000256" key="8">
    <source>
        <dbReference type="SAM" id="MobiDB-lite"/>
    </source>
</evidence>
<dbReference type="InterPro" id="IPR017441">
    <property type="entry name" value="Protein_kinase_ATP_BS"/>
</dbReference>
<dbReference type="Pfam" id="PF00069">
    <property type="entry name" value="Pkinase"/>
    <property type="match status" value="1"/>
</dbReference>
<keyword evidence="2 11" id="KW-0723">Serine/threonine-protein kinase</keyword>